<dbReference type="Gene3D" id="3.40.630.30">
    <property type="match status" value="1"/>
</dbReference>
<keyword evidence="3" id="KW-1185">Reference proteome</keyword>
<evidence type="ECO:0000313" key="2">
    <source>
        <dbReference type="EMBL" id="NMM44968.1"/>
    </source>
</evidence>
<keyword evidence="2" id="KW-0808">Transferase</keyword>
<dbReference type="InterPro" id="IPR000182">
    <property type="entry name" value="GNAT_dom"/>
</dbReference>
<dbReference type="GO" id="GO:0016747">
    <property type="term" value="F:acyltransferase activity, transferring groups other than amino-acyl groups"/>
    <property type="evidence" value="ECO:0007669"/>
    <property type="project" value="InterPro"/>
</dbReference>
<proteinExistence type="predicted"/>
<dbReference type="Pfam" id="PF00583">
    <property type="entry name" value="Acetyltransf_1"/>
    <property type="match status" value="1"/>
</dbReference>
<sequence>MTLKVRPAVAADLEGYYAVSVATGDAGKDAAALYGDPRMMGHVYSAPYLMLSPETCLTLADGGKVLGYIAGTLDTRAFEARLEREWWPALREIYADPSDIPATKRNPDQRRAMMIHHPGAVPDAVVKDYPAHLHLNLLPEAQGKGWGARLLTEWLTGLGADAIHIGTNPGNVSSIAFWRKQGFRQLPASNARTVWMGCGVTRRPSP</sequence>
<dbReference type="InterPro" id="IPR016181">
    <property type="entry name" value="Acyl_CoA_acyltransferase"/>
</dbReference>
<feature type="domain" description="N-acetyltransferase" evidence="1">
    <location>
        <begin position="135"/>
        <end position="183"/>
    </location>
</feature>
<organism evidence="2 3">
    <name type="scientific">Pacificispira spongiicola</name>
    <dbReference type="NCBI Taxonomy" id="2729598"/>
    <lineage>
        <taxon>Bacteria</taxon>
        <taxon>Pseudomonadati</taxon>
        <taxon>Pseudomonadota</taxon>
        <taxon>Alphaproteobacteria</taxon>
        <taxon>Rhodospirillales</taxon>
        <taxon>Rhodospirillaceae</taxon>
        <taxon>Pacificispira</taxon>
    </lineage>
</organism>
<gene>
    <name evidence="2" type="ORF">HH303_10800</name>
</gene>
<comment type="caution">
    <text evidence="2">The sequence shown here is derived from an EMBL/GenBank/DDBJ whole genome shotgun (WGS) entry which is preliminary data.</text>
</comment>
<dbReference type="SUPFAM" id="SSF55729">
    <property type="entry name" value="Acyl-CoA N-acyltransferases (Nat)"/>
    <property type="match status" value="1"/>
</dbReference>
<dbReference type="PANTHER" id="PTHR13170">
    <property type="entry name" value="O-GLCNACASE"/>
    <property type="match status" value="1"/>
</dbReference>
<accession>A0A7Y0E0F6</accession>
<evidence type="ECO:0000259" key="1">
    <source>
        <dbReference type="Pfam" id="PF00583"/>
    </source>
</evidence>
<name>A0A7Y0E0F6_9PROT</name>
<dbReference type="PANTHER" id="PTHR13170:SF16">
    <property type="entry name" value="PROTEIN O-GLCNACASE"/>
    <property type="match status" value="1"/>
</dbReference>
<dbReference type="InterPro" id="IPR051822">
    <property type="entry name" value="Glycosyl_Hydrolase_84"/>
</dbReference>
<dbReference type="EMBL" id="JABBNT010000003">
    <property type="protein sequence ID" value="NMM44968.1"/>
    <property type="molecule type" value="Genomic_DNA"/>
</dbReference>
<dbReference type="RefSeq" id="WP_169625348.1">
    <property type="nucleotide sequence ID" value="NZ_JABBNT010000003.1"/>
</dbReference>
<evidence type="ECO:0000313" key="3">
    <source>
        <dbReference type="Proteomes" id="UP000539372"/>
    </source>
</evidence>
<dbReference type="Proteomes" id="UP000539372">
    <property type="component" value="Unassembled WGS sequence"/>
</dbReference>
<protein>
    <submittedName>
        <fullName evidence="2">GNAT family N-acetyltransferase</fullName>
    </submittedName>
</protein>
<reference evidence="2 3" key="1">
    <citation type="submission" date="2020-04" db="EMBL/GenBank/DDBJ databases">
        <title>Rhodospirillaceae bacterium KN72 isolated from deep sea.</title>
        <authorList>
            <person name="Zhang D.-C."/>
        </authorList>
    </citation>
    <scope>NUCLEOTIDE SEQUENCE [LARGE SCALE GENOMIC DNA]</scope>
    <source>
        <strain evidence="2 3">KN72</strain>
    </source>
</reference>
<dbReference type="AlphaFoldDB" id="A0A7Y0E0F6"/>